<keyword evidence="7" id="KW-1133">Transmembrane helix</keyword>
<feature type="region of interest" description="Disordered" evidence="6">
    <location>
        <begin position="106"/>
        <end position="225"/>
    </location>
</feature>
<keyword evidence="7" id="KW-0472">Membrane</keyword>
<dbReference type="PANTHER" id="PTHR43670">
    <property type="entry name" value="HEAT SHOCK PROTEIN 26"/>
    <property type="match status" value="1"/>
</dbReference>
<keyword evidence="10" id="KW-1185">Reference proteome</keyword>
<feature type="compositionally biased region" description="Basic and acidic residues" evidence="6">
    <location>
        <begin position="198"/>
        <end position="207"/>
    </location>
</feature>
<evidence type="ECO:0000256" key="5">
    <source>
        <dbReference type="RuleBase" id="RU003616"/>
    </source>
</evidence>
<evidence type="ECO:0000256" key="2">
    <source>
        <dbReference type="ARBA" id="ARBA00022475"/>
    </source>
</evidence>
<dbReference type="Gene3D" id="2.60.40.790">
    <property type="match status" value="1"/>
</dbReference>
<protein>
    <recommendedName>
        <fullName evidence="8">SHSP domain-containing protein</fullName>
    </recommendedName>
</protein>
<comment type="subcellular location">
    <subcellularLocation>
        <location evidence="1">Cell membrane</location>
        <topology evidence="1">Single-pass membrane protein</topology>
    </subcellularLocation>
</comment>
<accession>A0A5J9WLF4</accession>
<evidence type="ECO:0000256" key="4">
    <source>
        <dbReference type="PROSITE-ProRule" id="PRU00285"/>
    </source>
</evidence>
<evidence type="ECO:0000256" key="7">
    <source>
        <dbReference type="SAM" id="Phobius"/>
    </source>
</evidence>
<dbReference type="OrthoDB" id="1431247at2759"/>
<evidence type="ECO:0000259" key="8">
    <source>
        <dbReference type="PROSITE" id="PS01031"/>
    </source>
</evidence>
<reference evidence="9 10" key="1">
    <citation type="journal article" date="2019" name="Sci. Rep.">
        <title>A high-quality genome of Eragrostis curvula grass provides insights into Poaceae evolution and supports new strategies to enhance forage quality.</title>
        <authorList>
            <person name="Carballo J."/>
            <person name="Santos B.A.C.M."/>
            <person name="Zappacosta D."/>
            <person name="Garbus I."/>
            <person name="Selva J.P."/>
            <person name="Gallo C.A."/>
            <person name="Diaz A."/>
            <person name="Albertini E."/>
            <person name="Caccamo M."/>
            <person name="Echenique V."/>
        </authorList>
    </citation>
    <scope>NUCLEOTIDE SEQUENCE [LARGE SCALE GENOMIC DNA]</scope>
    <source>
        <strain evidence="10">cv. Victoria</strain>
        <tissue evidence="9">Leaf</tissue>
    </source>
</reference>
<dbReference type="InterPro" id="IPR008978">
    <property type="entry name" value="HSP20-like_chaperone"/>
</dbReference>
<keyword evidence="2" id="KW-1003">Cell membrane</keyword>
<dbReference type="AlphaFoldDB" id="A0A5J9WLF4"/>
<organism evidence="9 10">
    <name type="scientific">Eragrostis curvula</name>
    <name type="common">weeping love grass</name>
    <dbReference type="NCBI Taxonomy" id="38414"/>
    <lineage>
        <taxon>Eukaryota</taxon>
        <taxon>Viridiplantae</taxon>
        <taxon>Streptophyta</taxon>
        <taxon>Embryophyta</taxon>
        <taxon>Tracheophyta</taxon>
        <taxon>Spermatophyta</taxon>
        <taxon>Magnoliopsida</taxon>
        <taxon>Liliopsida</taxon>
        <taxon>Poales</taxon>
        <taxon>Poaceae</taxon>
        <taxon>PACMAD clade</taxon>
        <taxon>Chloridoideae</taxon>
        <taxon>Eragrostideae</taxon>
        <taxon>Eragrostidinae</taxon>
        <taxon>Eragrostis</taxon>
    </lineage>
</organism>
<evidence type="ECO:0000313" key="9">
    <source>
        <dbReference type="EMBL" id="TVU48921.1"/>
    </source>
</evidence>
<feature type="domain" description="SHSP" evidence="8">
    <location>
        <begin position="10"/>
        <end position="115"/>
    </location>
</feature>
<feature type="compositionally biased region" description="Basic and acidic residues" evidence="6">
    <location>
        <begin position="174"/>
        <end position="190"/>
    </location>
</feature>
<evidence type="ECO:0000256" key="1">
    <source>
        <dbReference type="ARBA" id="ARBA00004162"/>
    </source>
</evidence>
<dbReference type="GO" id="GO:0006952">
    <property type="term" value="P:defense response"/>
    <property type="evidence" value="ECO:0007669"/>
    <property type="project" value="UniProtKB-KW"/>
</dbReference>
<dbReference type="Pfam" id="PF00011">
    <property type="entry name" value="HSP20"/>
    <property type="match status" value="1"/>
</dbReference>
<feature type="compositionally biased region" description="Pro residues" evidence="6">
    <location>
        <begin position="116"/>
        <end position="131"/>
    </location>
</feature>
<dbReference type="Gramene" id="TVU48921">
    <property type="protein sequence ID" value="TVU48921"/>
    <property type="gene ID" value="EJB05_00205"/>
</dbReference>
<dbReference type="GO" id="GO:0034605">
    <property type="term" value="P:cellular response to heat"/>
    <property type="evidence" value="ECO:0007669"/>
    <property type="project" value="TreeGrafter"/>
</dbReference>
<comment type="caution">
    <text evidence="9">The sequence shown here is derived from an EMBL/GenBank/DDBJ whole genome shotgun (WGS) entry which is preliminary data.</text>
</comment>
<feature type="compositionally biased region" description="Basic and acidic residues" evidence="6">
    <location>
        <begin position="132"/>
        <end position="141"/>
    </location>
</feature>
<comment type="similarity">
    <text evidence="4 5">Belongs to the small heat shock protein (HSP20) family.</text>
</comment>
<dbReference type="PANTHER" id="PTHR43670:SF41">
    <property type="entry name" value="OS12G0624100 PROTEIN"/>
    <property type="match status" value="1"/>
</dbReference>
<dbReference type="PROSITE" id="PS01031">
    <property type="entry name" value="SHSP"/>
    <property type="match status" value="1"/>
</dbReference>
<dbReference type="GO" id="GO:0005886">
    <property type="term" value="C:plasma membrane"/>
    <property type="evidence" value="ECO:0007669"/>
    <property type="project" value="UniProtKB-SubCell"/>
</dbReference>
<dbReference type="EMBL" id="RWGY01000002">
    <property type="protein sequence ID" value="TVU48921.1"/>
    <property type="molecule type" value="Genomic_DNA"/>
</dbReference>
<dbReference type="Proteomes" id="UP000324897">
    <property type="component" value="Chromosome 6"/>
</dbReference>
<gene>
    <name evidence="9" type="ORF">EJB05_00205</name>
</gene>
<sequence length="272" mass="29396">MDLRRSGGARAFDDVDPLVEWKQAGADHDVVEIALPGFRKDQVRVQVDNHGVLRATGERPVRGGRWARFTKDLQLPKNCDADAVRARFEGERLIITLPIAAAEEEAPVSPGFETPSSPPPPGPARPSSPPPRRAEVTKAEPKPSPSSQGTPSLQERPISVQPPSPMPPKQGTKAPEEAGKVSKRSPEEKKKERRKREKERGEVRGLPDEAVTDGTPSSKKKKRADELMPAMGGAPTATMAPPDPERQLVVNTVVAAAVLVGIIVAVWNTLRS</sequence>
<dbReference type="InterPro" id="IPR002068">
    <property type="entry name" value="A-crystallin/Hsp20_dom"/>
</dbReference>
<proteinExistence type="inferred from homology"/>
<keyword evidence="7" id="KW-0812">Transmembrane</keyword>
<dbReference type="SUPFAM" id="SSF49764">
    <property type="entry name" value="HSP20-like chaperones"/>
    <property type="match status" value="1"/>
</dbReference>
<keyword evidence="3" id="KW-0611">Plant defense</keyword>
<feature type="transmembrane region" description="Helical" evidence="7">
    <location>
        <begin position="248"/>
        <end position="270"/>
    </location>
</feature>
<evidence type="ECO:0000256" key="6">
    <source>
        <dbReference type="SAM" id="MobiDB-lite"/>
    </source>
</evidence>
<evidence type="ECO:0000313" key="10">
    <source>
        <dbReference type="Proteomes" id="UP000324897"/>
    </source>
</evidence>
<name>A0A5J9WLF4_9POAL</name>
<feature type="non-terminal residue" evidence="9">
    <location>
        <position position="1"/>
    </location>
</feature>
<dbReference type="CDD" id="cd00298">
    <property type="entry name" value="ACD_sHsps_p23-like"/>
    <property type="match status" value="1"/>
</dbReference>
<evidence type="ECO:0000256" key="3">
    <source>
        <dbReference type="ARBA" id="ARBA00022821"/>
    </source>
</evidence>